<dbReference type="EMBL" id="VUJX02000008">
    <property type="protein sequence ID" value="KAL0933133.1"/>
    <property type="molecule type" value="Genomic_DNA"/>
</dbReference>
<evidence type="ECO:0000313" key="2">
    <source>
        <dbReference type="Proteomes" id="UP000805649"/>
    </source>
</evidence>
<organism evidence="1 2">
    <name type="scientific">Colletotrichum truncatum</name>
    <name type="common">Anthracnose fungus</name>
    <name type="synonym">Colletotrichum capsici</name>
    <dbReference type="NCBI Taxonomy" id="5467"/>
    <lineage>
        <taxon>Eukaryota</taxon>
        <taxon>Fungi</taxon>
        <taxon>Dikarya</taxon>
        <taxon>Ascomycota</taxon>
        <taxon>Pezizomycotina</taxon>
        <taxon>Sordariomycetes</taxon>
        <taxon>Hypocreomycetidae</taxon>
        <taxon>Glomerellales</taxon>
        <taxon>Glomerellaceae</taxon>
        <taxon>Colletotrichum</taxon>
        <taxon>Colletotrichum truncatum species complex</taxon>
    </lineage>
</organism>
<gene>
    <name evidence="1" type="ORF">CTRU02_212096</name>
</gene>
<sequence length="66" mass="7080">MDPKPAMAATQIRPAIRSRGLILATMAITTAVVGIRYQAASMKTNELNQRSRAPYYVSVDRSGGGV</sequence>
<accession>A0ACC3YML0</accession>
<keyword evidence="2" id="KW-1185">Reference proteome</keyword>
<reference evidence="1 2" key="1">
    <citation type="journal article" date="2020" name="Phytopathology">
        <title>Genome Sequence Resources of Colletotrichum truncatum, C. plurivorum, C. musicola, and C. sojae: Four Species Pathogenic to Soybean (Glycine max).</title>
        <authorList>
            <person name="Rogerio F."/>
            <person name="Boufleur T.R."/>
            <person name="Ciampi-Guillardi M."/>
            <person name="Sukno S.A."/>
            <person name="Thon M.R."/>
            <person name="Massola Junior N.S."/>
            <person name="Baroncelli R."/>
        </authorList>
    </citation>
    <scope>NUCLEOTIDE SEQUENCE [LARGE SCALE GENOMIC DNA]</scope>
    <source>
        <strain evidence="1 2">CMES1059</strain>
    </source>
</reference>
<comment type="caution">
    <text evidence="1">The sequence shown here is derived from an EMBL/GenBank/DDBJ whole genome shotgun (WGS) entry which is preliminary data.</text>
</comment>
<proteinExistence type="predicted"/>
<dbReference type="Proteomes" id="UP000805649">
    <property type="component" value="Unassembled WGS sequence"/>
</dbReference>
<protein>
    <submittedName>
        <fullName evidence="1">Uncharacterized protein</fullName>
    </submittedName>
</protein>
<evidence type="ECO:0000313" key="1">
    <source>
        <dbReference type="EMBL" id="KAL0933133.1"/>
    </source>
</evidence>
<name>A0ACC3YML0_COLTU</name>